<feature type="domain" description="YhdP central" evidence="2">
    <location>
        <begin position="388"/>
        <end position="928"/>
    </location>
</feature>
<protein>
    <recommendedName>
        <fullName evidence="2">YhdP central domain-containing protein</fullName>
    </recommendedName>
</protein>
<evidence type="ECO:0000313" key="4">
    <source>
        <dbReference type="Proteomes" id="UP000094412"/>
    </source>
</evidence>
<keyword evidence="4" id="KW-1185">Reference proteome</keyword>
<accession>A0A1C2DIT5</accession>
<dbReference type="Proteomes" id="UP000094412">
    <property type="component" value="Unassembled WGS sequence"/>
</dbReference>
<feature type="transmembrane region" description="Helical" evidence="1">
    <location>
        <begin position="44"/>
        <end position="67"/>
    </location>
</feature>
<sequence length="1131" mass="118649">MDHELPRHEKIRFRREEIADLHSLPSASPTPPLGQAKIGRGARLLIRVAFGIGAFFLVLVAGIYAIGASGVGSERLRIAAEQAIEGMAGVDVDVAVGPASITLDKSSFLALQVRDVTMQTGNGKPMMEAGLMRFGVRLFPLLTGKVQLTSARVSQARLFVDALPSQGGGDWAGSLRNADGLVDPDKITDTVFGAVHQSLDAIRLESVREIDLDNVEIVLSKTGDLRLLTIAEANVAQSGPGGFTFSSRLDIDGRKLSVDALAARDPAARKVTSLTADIAVEPIGAEPQATPVAGRVGALTLHLEGSEGQGDAQPRLAISGTLAGAVLDLGARGMLPLDAKLQATLLRGANKLAIDKLDLQVGRSDIGIEGSLGPKPREGVAGEDPSYRFDLVSDKSVLAPADSSEQALSIAARIAGDYQTVSRKLVVPTIAVRSGAAGEVLGNAALTFVEGKAPGVSLALNVHDMPVSHVKQLWPWFSAHGAREWVLQNLFGGRVVEASLQYQVAPGRAGNGIPLDRNEVFGRFQLEGSRFDTAGQIPPIRDANGIVEFHGNDVDIALSSGTVYMPSGRVVSASNGTLTVKNANLPPVIGALNIDVVGDADAVAELASYEPINAMRHVGLKPEELSGTVTGNVRADIPLQLGIDTSKLGWLVSLDYQNLAISKPVDDQMVTAANGSIVVDPKSATVTAKAQLNGIPADISLVEPLEPDGPARARQVSLTVDDKIRQTMMPGLSALLSGSMKIALDKSDNDNQQVVADLTNAKLNLPWAGWSKGQGVPATASFTMKKSGASTKLSGFKLDGKTFSAAGAVELSDGSLVSADLSHVQLNRGDDVAVSVKRSGKGYTVKVDGDALDARPLIKQFTADTDSATKPGSGDSISLSADVKALTGFNDETVSNFSLDYSSSGSKLNGLSVKAQSKSGALIDVSNDTANGRHTLNMKSTDAGAVLRFLDIYKHMQGGAITVALAGASDGPMRGTVDTRNFVIVNEPKLASIVSTKPTGDKRSLNDAVKADIDTSRAEFERGYAEIDKGNGYLKVSNGVLRGPLIGTTFQGTLYDQNNNMDMTGTFMPAYGLNRIFGELPLVGALLGNGRDGGLIGVTYRLKGNANKPDLQINPLSVIAPGIFRSIFEFR</sequence>
<keyword evidence="1" id="KW-1133">Transmembrane helix</keyword>
<dbReference type="RefSeq" id="WP_024923820.1">
    <property type="nucleotide sequence ID" value="NZ_MDEO01000035.1"/>
</dbReference>
<evidence type="ECO:0000313" key="3">
    <source>
        <dbReference type="EMBL" id="OCX14583.1"/>
    </source>
</evidence>
<keyword evidence="1" id="KW-0472">Membrane</keyword>
<dbReference type="Pfam" id="PF13116">
    <property type="entry name" value="YhdP"/>
    <property type="match status" value="1"/>
</dbReference>
<proteinExistence type="predicted"/>
<keyword evidence="1" id="KW-0812">Transmembrane</keyword>
<dbReference type="OrthoDB" id="7161641at2"/>
<reference evidence="3 4" key="1">
    <citation type="submission" date="2016-08" db="EMBL/GenBank/DDBJ databases">
        <title>Whole genome sequence of Mesorhizobium sp. strain UASWS1009 isolated from industrial sewage.</title>
        <authorList>
            <person name="Crovadore J."/>
            <person name="Calmin G."/>
            <person name="Chablais R."/>
            <person name="Cochard B."/>
            <person name="Lefort F."/>
        </authorList>
    </citation>
    <scope>NUCLEOTIDE SEQUENCE [LARGE SCALE GENOMIC DNA]</scope>
    <source>
        <strain evidence="3 4">UASWS1009</strain>
    </source>
</reference>
<gene>
    <name evidence="3" type="ORF">QV13_19210</name>
</gene>
<name>A0A1C2DIT5_9HYPH</name>
<dbReference type="EMBL" id="MDEO01000035">
    <property type="protein sequence ID" value="OCX14583.1"/>
    <property type="molecule type" value="Genomic_DNA"/>
</dbReference>
<evidence type="ECO:0000259" key="2">
    <source>
        <dbReference type="Pfam" id="PF13116"/>
    </source>
</evidence>
<evidence type="ECO:0000256" key="1">
    <source>
        <dbReference type="SAM" id="Phobius"/>
    </source>
</evidence>
<organism evidence="3 4">
    <name type="scientific">Mesorhizobium hungaricum</name>
    <dbReference type="NCBI Taxonomy" id="1566387"/>
    <lineage>
        <taxon>Bacteria</taxon>
        <taxon>Pseudomonadati</taxon>
        <taxon>Pseudomonadota</taxon>
        <taxon>Alphaproteobacteria</taxon>
        <taxon>Hyphomicrobiales</taxon>
        <taxon>Phyllobacteriaceae</taxon>
        <taxon>Mesorhizobium</taxon>
    </lineage>
</organism>
<dbReference type="AlphaFoldDB" id="A0A1C2DIT5"/>
<dbReference type="InterPro" id="IPR025263">
    <property type="entry name" value="YhdP_central"/>
</dbReference>
<comment type="caution">
    <text evidence="3">The sequence shown here is derived from an EMBL/GenBank/DDBJ whole genome shotgun (WGS) entry which is preliminary data.</text>
</comment>
<dbReference type="STRING" id="1566387.QV13_19210"/>